<evidence type="ECO:0000313" key="4">
    <source>
        <dbReference type="EMBL" id="KAL3775792.1"/>
    </source>
</evidence>
<evidence type="ECO:0000256" key="2">
    <source>
        <dbReference type="ARBA" id="ARBA00023180"/>
    </source>
</evidence>
<sequence length="393" mass="43449">MNLKRRFLGLNSVTSYHANKVKGQVRYDDAKETVSEIYIGRDEARPAPKISNRLRRSRRFQEREDKLLMMLHDRYSYFRAHFGSTPPQGEVKLLLASPLTMCDEVTGLVTLNNENQVDNKTVIVAKRGTCTFGDKATSAHEMGAAGILFINNELGNFHVSAPAAHDLSISSATISLDEGAQLIKSLERVQEANDPGYSLKARCVAVMCGNQRIRDVNSYCHPMLPEDKQFVESLDYKGKTSIEGSTFEYLQGDFASWIDPSLDWTTIVPSVIGGDSYCCDPAGFEGNELSHANVILCKRCECDFATKAENVESTGAGLLIVSSHNSTMVRMGCEPISRGKKFDKTGDGCHCNGLVDAHYSKLDDGLLSKLAILQPRFSDDSCEESEVYNETKV</sequence>
<dbReference type="Proteomes" id="UP001530400">
    <property type="component" value="Unassembled WGS sequence"/>
</dbReference>
<dbReference type="InterPro" id="IPR046450">
    <property type="entry name" value="PA_dom_sf"/>
</dbReference>
<evidence type="ECO:0000259" key="3">
    <source>
        <dbReference type="Pfam" id="PF02225"/>
    </source>
</evidence>
<dbReference type="Gene3D" id="3.50.30.30">
    <property type="match status" value="1"/>
</dbReference>
<dbReference type="AlphaFoldDB" id="A0ABD3NKV0"/>
<evidence type="ECO:0000313" key="5">
    <source>
        <dbReference type="Proteomes" id="UP001530400"/>
    </source>
</evidence>
<organism evidence="4 5">
    <name type="scientific">Cyclotella atomus</name>
    <dbReference type="NCBI Taxonomy" id="382360"/>
    <lineage>
        <taxon>Eukaryota</taxon>
        <taxon>Sar</taxon>
        <taxon>Stramenopiles</taxon>
        <taxon>Ochrophyta</taxon>
        <taxon>Bacillariophyta</taxon>
        <taxon>Coscinodiscophyceae</taxon>
        <taxon>Thalassiosirophycidae</taxon>
        <taxon>Stephanodiscales</taxon>
        <taxon>Stephanodiscaceae</taxon>
        <taxon>Cyclotella</taxon>
    </lineage>
</organism>
<dbReference type="PANTHER" id="PTHR22702">
    <property type="entry name" value="PROTEASE-ASSOCIATED DOMAIN-CONTAINING PROTEIN"/>
    <property type="match status" value="1"/>
</dbReference>
<dbReference type="Pfam" id="PF02225">
    <property type="entry name" value="PA"/>
    <property type="match status" value="2"/>
</dbReference>
<keyword evidence="2" id="KW-0325">Glycoprotein</keyword>
<evidence type="ECO:0000256" key="1">
    <source>
        <dbReference type="ARBA" id="ARBA00022729"/>
    </source>
</evidence>
<dbReference type="EMBL" id="JALLPJ020001135">
    <property type="protein sequence ID" value="KAL3775792.1"/>
    <property type="molecule type" value="Genomic_DNA"/>
</dbReference>
<feature type="domain" description="PA" evidence="3">
    <location>
        <begin position="275"/>
        <end position="330"/>
    </location>
</feature>
<proteinExistence type="predicted"/>
<keyword evidence="1" id="KW-0732">Signal</keyword>
<gene>
    <name evidence="4" type="ORF">ACHAWO_003122</name>
</gene>
<dbReference type="SUPFAM" id="SSF52025">
    <property type="entry name" value="PA domain"/>
    <property type="match status" value="1"/>
</dbReference>
<keyword evidence="5" id="KW-1185">Reference proteome</keyword>
<feature type="domain" description="PA" evidence="3">
    <location>
        <begin position="113"/>
        <end position="182"/>
    </location>
</feature>
<dbReference type="InterPro" id="IPR003137">
    <property type="entry name" value="PA_domain"/>
</dbReference>
<reference evidence="4 5" key="1">
    <citation type="submission" date="2024-10" db="EMBL/GenBank/DDBJ databases">
        <title>Updated reference genomes for cyclostephanoid diatoms.</title>
        <authorList>
            <person name="Roberts W.R."/>
            <person name="Alverson A.J."/>
        </authorList>
    </citation>
    <scope>NUCLEOTIDE SEQUENCE [LARGE SCALE GENOMIC DNA]</scope>
    <source>
        <strain evidence="4 5">AJA010-31</strain>
    </source>
</reference>
<dbReference type="PANTHER" id="PTHR22702:SF1">
    <property type="entry name" value="PROTEASE-ASSOCIATED DOMAIN-CONTAINING PROTEIN 1"/>
    <property type="match status" value="1"/>
</dbReference>
<name>A0ABD3NKV0_9STRA</name>
<comment type="caution">
    <text evidence="4">The sequence shown here is derived from an EMBL/GenBank/DDBJ whole genome shotgun (WGS) entry which is preliminary data.</text>
</comment>
<protein>
    <recommendedName>
        <fullName evidence="3">PA domain-containing protein</fullName>
    </recommendedName>
</protein>
<accession>A0ABD3NKV0</accession>